<reference evidence="2 3" key="1">
    <citation type="journal article" date="2000" name="Mar. Ecol. Prog. Ser.">
        <title>Phylogenetic characterization of endosymbionts in three hydrothermal vent mussels: influence on host distributions.</title>
        <authorList>
            <person name="Fujiwara Y."/>
            <person name="Takai K."/>
            <person name="Uematsu K."/>
            <person name="Tsuchida S."/>
            <person name="Hunt J.C."/>
            <person name="Hashimoto J."/>
        </authorList>
    </citation>
    <scope>NUCLEOTIDE SEQUENCE [LARGE SCALE GENOMIC DNA]</scope>
    <source>
        <strain evidence="2 3">Myojin Knoll</strain>
    </source>
</reference>
<dbReference type="EMBL" id="AP013042">
    <property type="protein sequence ID" value="BAS68059.1"/>
    <property type="molecule type" value="Genomic_DNA"/>
</dbReference>
<keyword evidence="1" id="KW-1133">Transmembrane helix</keyword>
<protein>
    <recommendedName>
        <fullName evidence="4">Transmembrane protein (PGPGW)</fullName>
    </recommendedName>
</protein>
<evidence type="ECO:0000313" key="2">
    <source>
        <dbReference type="EMBL" id="BAS68059.1"/>
    </source>
</evidence>
<dbReference type="InterPro" id="IPR019099">
    <property type="entry name" value="Uncharacterised_PGPGW_TM"/>
</dbReference>
<evidence type="ECO:0000313" key="3">
    <source>
        <dbReference type="Proteomes" id="UP000067399"/>
    </source>
</evidence>
<keyword evidence="1" id="KW-0472">Membrane</keyword>
<dbReference type="STRING" id="1303921.BSEPE_1069"/>
<dbReference type="KEGG" id="ebh:BSEPE_1069"/>
<evidence type="ECO:0000256" key="1">
    <source>
        <dbReference type="SAM" id="Phobius"/>
    </source>
</evidence>
<dbReference type="Pfam" id="PF09656">
    <property type="entry name" value="PGPGW"/>
    <property type="match status" value="1"/>
</dbReference>
<dbReference type="RefSeq" id="WP_066044895.1">
    <property type="nucleotide sequence ID" value="NZ_AP013042.1"/>
</dbReference>
<accession>A0A0P0UT27</accession>
<dbReference type="OrthoDB" id="9800130at2"/>
<organism evidence="2 3">
    <name type="scientific">endosymbiont of Bathymodiolus septemdierum str. Myojin knoll</name>
    <dbReference type="NCBI Taxonomy" id="1303921"/>
    <lineage>
        <taxon>Bacteria</taxon>
        <taxon>Pseudomonadati</taxon>
        <taxon>Pseudomonadota</taxon>
        <taxon>Gammaproteobacteria</taxon>
        <taxon>sulfur-oxidizing symbionts</taxon>
    </lineage>
</organism>
<keyword evidence="3" id="KW-1185">Reference proteome</keyword>
<name>A0A0P0UT27_9GAMM</name>
<feature type="transmembrane region" description="Helical" evidence="1">
    <location>
        <begin position="59"/>
        <end position="81"/>
    </location>
</feature>
<feature type="transmembrane region" description="Helical" evidence="1">
    <location>
        <begin position="15"/>
        <end position="38"/>
    </location>
</feature>
<dbReference type="AlphaFoldDB" id="A0A0P0UT27"/>
<reference evidence="2 3" key="2">
    <citation type="journal article" date="2016" name="ISME J.">
        <title>Heterogeneous composition of key metabolic gene clusters in a vent mussel symbiont population.</title>
        <authorList>
            <person name="Ikuta T."/>
            <person name="Takaki Y."/>
            <person name="Nagai Y."/>
            <person name="Shimamura S."/>
            <person name="Tsuda M."/>
            <person name="Kawagucci S."/>
            <person name="Aoki Y."/>
            <person name="Inoue K."/>
            <person name="Teruya M."/>
            <person name="Satou K."/>
            <person name="Teruya K."/>
            <person name="Shimoji M."/>
            <person name="Tamotsu H."/>
            <person name="Hirano T."/>
            <person name="Maruyama T."/>
            <person name="Yoshida T."/>
        </authorList>
    </citation>
    <scope>NUCLEOTIDE SEQUENCE [LARGE SCALE GENOMIC DNA]</scope>
    <source>
        <strain evidence="2 3">Myojin Knoll</strain>
    </source>
</reference>
<gene>
    <name evidence="2" type="ORF">BSEPE_1069</name>
</gene>
<sequence length="136" mass="15676">MIDFIKNLLIEYEDIMIMLGIISALIFIVSLLMMPWLLGKVPVDYFAPNKPHKIEIKNAWQLILLIIKNLFGFTLLLAGIIMLITPGQGIVSILLGLFLMEFPGKRTLEFKLINNETTFKTLNWLRSKTNKPPFER</sequence>
<dbReference type="Proteomes" id="UP000067399">
    <property type="component" value="Chromosome"/>
</dbReference>
<evidence type="ECO:0008006" key="4">
    <source>
        <dbReference type="Google" id="ProtNLM"/>
    </source>
</evidence>
<keyword evidence="1" id="KW-0812">Transmembrane</keyword>
<proteinExistence type="predicted"/>